<dbReference type="InterPro" id="IPR001753">
    <property type="entry name" value="Enoyl-CoA_hydra/iso"/>
</dbReference>
<dbReference type="eggNOG" id="COG1024">
    <property type="taxonomic scope" value="Bacteria"/>
</dbReference>
<dbReference type="InterPro" id="IPR029045">
    <property type="entry name" value="ClpP/crotonase-like_dom_sf"/>
</dbReference>
<gene>
    <name evidence="4" type="primary">fadJ</name>
    <name evidence="4" type="ordered locus">TC41_3127</name>
</gene>
<name>F8ID05_ALIAT</name>
<dbReference type="SUPFAM" id="SSF52096">
    <property type="entry name" value="ClpP/crotonase"/>
    <property type="match status" value="1"/>
</dbReference>
<keyword evidence="2" id="KW-0456">Lyase</keyword>
<dbReference type="Gene3D" id="3.90.226.10">
    <property type="entry name" value="2-enoyl-CoA Hydratase, Chain A, domain 1"/>
    <property type="match status" value="1"/>
</dbReference>
<dbReference type="FunFam" id="3.90.226.10:FF:000009">
    <property type="entry name" value="Carnitinyl-CoA dehydratase"/>
    <property type="match status" value="1"/>
</dbReference>
<dbReference type="PROSITE" id="PS00166">
    <property type="entry name" value="ENOYL_COA_HYDRATASE"/>
    <property type="match status" value="1"/>
</dbReference>
<dbReference type="KEGG" id="aad:TC41_3127"/>
<evidence type="ECO:0000313" key="5">
    <source>
        <dbReference type="Proteomes" id="UP000000292"/>
    </source>
</evidence>
<keyword evidence="4" id="KW-0413">Isomerase</keyword>
<protein>
    <submittedName>
        <fullName evidence="4">Enoyl-CoA hydratase/isomerase</fullName>
    </submittedName>
</protein>
<accession>F8ID05</accession>
<proteinExistence type="inferred from homology"/>
<reference evidence="4 5" key="1">
    <citation type="journal article" date="2011" name="J. Bacteriol.">
        <title>Complete Genome Sequence of Alicyclobacillus acidocaldarius Strain Tc-4-1.</title>
        <authorList>
            <person name="Chen Y."/>
            <person name="He Y."/>
            <person name="Zhang B."/>
            <person name="Yang J."/>
            <person name="Li W."/>
            <person name="Dong Z."/>
            <person name="Hu S."/>
        </authorList>
    </citation>
    <scope>NUCLEOTIDE SEQUENCE [LARGE SCALE GENOMIC DNA]</scope>
    <source>
        <strain evidence="4 5">Tc-4-1</strain>
    </source>
</reference>
<comment type="similarity">
    <text evidence="1 3">Belongs to the enoyl-CoA hydratase/isomerase family.</text>
</comment>
<evidence type="ECO:0000256" key="3">
    <source>
        <dbReference type="RuleBase" id="RU003707"/>
    </source>
</evidence>
<dbReference type="FunFam" id="1.10.12.10:FF:000001">
    <property type="entry name" value="Probable enoyl-CoA hydratase, mitochondrial"/>
    <property type="match status" value="1"/>
</dbReference>
<dbReference type="Pfam" id="PF00378">
    <property type="entry name" value="ECH_1"/>
    <property type="match status" value="1"/>
</dbReference>
<reference evidence="5" key="2">
    <citation type="submission" date="2011-06" db="EMBL/GenBank/DDBJ databases">
        <title>The complete genome sequence of Alicyclobacillus acidocaldarius sp. Tc-4-1.</title>
        <authorList>
            <person name="Chen Y."/>
            <person name="He Y."/>
            <person name="Dong Z."/>
            <person name="Hu S."/>
        </authorList>
    </citation>
    <scope>NUCLEOTIDE SEQUENCE [LARGE SCALE GENOMIC DNA]</scope>
    <source>
        <strain evidence="5">Tc-4-1</strain>
    </source>
</reference>
<dbReference type="RefSeq" id="WP_014465810.1">
    <property type="nucleotide sequence ID" value="NC_017167.1"/>
</dbReference>
<dbReference type="GO" id="GO:0016836">
    <property type="term" value="F:hydro-lyase activity"/>
    <property type="evidence" value="ECO:0007669"/>
    <property type="project" value="UniProtKB-ARBA"/>
</dbReference>
<dbReference type="EMBL" id="CP002902">
    <property type="protein sequence ID" value="AEJ45010.1"/>
    <property type="molecule type" value="Genomic_DNA"/>
</dbReference>
<dbReference type="GO" id="GO:0016853">
    <property type="term" value="F:isomerase activity"/>
    <property type="evidence" value="ECO:0007669"/>
    <property type="project" value="UniProtKB-KW"/>
</dbReference>
<dbReference type="PATRIC" id="fig|1048834.4.peg.2968"/>
<evidence type="ECO:0000256" key="2">
    <source>
        <dbReference type="ARBA" id="ARBA00023239"/>
    </source>
</evidence>
<dbReference type="PANTHER" id="PTHR11941:SF54">
    <property type="entry name" value="ENOYL-COA HYDRATASE, MITOCHONDRIAL"/>
    <property type="match status" value="1"/>
</dbReference>
<organism evidence="4 5">
    <name type="scientific">Alicyclobacillus acidocaldarius (strain Tc-4-1)</name>
    <name type="common">Bacillus acidocaldarius</name>
    <dbReference type="NCBI Taxonomy" id="1048834"/>
    <lineage>
        <taxon>Bacteria</taxon>
        <taxon>Bacillati</taxon>
        <taxon>Bacillota</taxon>
        <taxon>Bacilli</taxon>
        <taxon>Bacillales</taxon>
        <taxon>Alicyclobacillaceae</taxon>
        <taxon>Alicyclobacillus</taxon>
    </lineage>
</organism>
<dbReference type="HOGENOM" id="CLU_009834_7_6_9"/>
<dbReference type="CDD" id="cd06558">
    <property type="entry name" value="crotonase-like"/>
    <property type="match status" value="1"/>
</dbReference>
<evidence type="ECO:0000313" key="4">
    <source>
        <dbReference type="EMBL" id="AEJ45010.1"/>
    </source>
</evidence>
<evidence type="ECO:0000256" key="1">
    <source>
        <dbReference type="ARBA" id="ARBA00005254"/>
    </source>
</evidence>
<dbReference type="STRING" id="1048834.TC41_3127"/>
<sequence>MRDLTETFTTYRVEDHVAVLTLNRPQALNALSREVLSEIGAHLAMLDLQDVRVLVIRGEGRVFCAGADIGQMQHMSAVEAESMARLGQRVFQAIEQLPIPVVALIHGGAFGGGLELALACDFRIAAAGAVVGLPEVTLGVNPSFGGTYRLPRAIGFARALSMMLLGERIPVEKALEYGLVNEVVAPDELQARGMDLARKLASQSSAAMAAIKRSAHHGFGQDSARAQAYEAAQFGLCFASGDAREGMAAFKEKRQARFHED</sequence>
<dbReference type="InterPro" id="IPR018376">
    <property type="entry name" value="Enoyl-CoA_hyd/isom_CS"/>
</dbReference>
<dbReference type="Proteomes" id="UP000000292">
    <property type="component" value="Chromosome"/>
</dbReference>
<dbReference type="AlphaFoldDB" id="F8ID05"/>
<dbReference type="PANTHER" id="PTHR11941">
    <property type="entry name" value="ENOYL-COA HYDRATASE-RELATED"/>
    <property type="match status" value="1"/>
</dbReference>
<dbReference type="GO" id="GO:0006635">
    <property type="term" value="P:fatty acid beta-oxidation"/>
    <property type="evidence" value="ECO:0007669"/>
    <property type="project" value="TreeGrafter"/>
</dbReference>